<dbReference type="AlphaFoldDB" id="A0AAD8X7W3"/>
<proteinExistence type="predicted"/>
<feature type="compositionally biased region" description="Acidic residues" evidence="2">
    <location>
        <begin position="312"/>
        <end position="328"/>
    </location>
</feature>
<name>A0AAD8X7W3_LOLMU</name>
<comment type="caution">
    <text evidence="4">The sequence shown here is derived from an EMBL/GenBank/DDBJ whole genome shotgun (WGS) entry which is preliminary data.</text>
</comment>
<dbReference type="Pfam" id="PF04195">
    <property type="entry name" value="Transposase_28"/>
    <property type="match status" value="1"/>
</dbReference>
<dbReference type="EMBL" id="JAUUTY010000001">
    <property type="protein sequence ID" value="KAK1698900.1"/>
    <property type="molecule type" value="Genomic_DNA"/>
</dbReference>
<evidence type="ECO:0000313" key="5">
    <source>
        <dbReference type="Proteomes" id="UP001231189"/>
    </source>
</evidence>
<dbReference type="Proteomes" id="UP001231189">
    <property type="component" value="Unassembled WGS sequence"/>
</dbReference>
<feature type="domain" description="Transposase (putative) gypsy type" evidence="3">
    <location>
        <begin position="51"/>
        <end position="116"/>
    </location>
</feature>
<evidence type="ECO:0000256" key="2">
    <source>
        <dbReference type="SAM" id="MobiDB-lite"/>
    </source>
</evidence>
<feature type="compositionally biased region" description="Basic and acidic residues" evidence="2">
    <location>
        <begin position="540"/>
        <end position="562"/>
    </location>
</feature>
<protein>
    <recommendedName>
        <fullName evidence="3">Transposase (putative) gypsy type domain-containing protein</fullName>
    </recommendedName>
</protein>
<evidence type="ECO:0000259" key="3">
    <source>
        <dbReference type="Pfam" id="PF04195"/>
    </source>
</evidence>
<dbReference type="InterPro" id="IPR007321">
    <property type="entry name" value="Transposase_28"/>
</dbReference>
<dbReference type="PANTHER" id="PTHR33026">
    <property type="entry name" value="OS06G0360600 PROTEIN"/>
    <property type="match status" value="1"/>
</dbReference>
<evidence type="ECO:0000313" key="4">
    <source>
        <dbReference type="EMBL" id="KAK1698900.1"/>
    </source>
</evidence>
<feature type="compositionally biased region" description="Basic and acidic residues" evidence="2">
    <location>
        <begin position="329"/>
        <end position="339"/>
    </location>
</feature>
<feature type="region of interest" description="Disordered" evidence="2">
    <location>
        <begin position="302"/>
        <end position="388"/>
    </location>
</feature>
<evidence type="ECO:0000256" key="1">
    <source>
        <dbReference type="SAM" id="Coils"/>
    </source>
</evidence>
<organism evidence="4 5">
    <name type="scientific">Lolium multiflorum</name>
    <name type="common">Italian ryegrass</name>
    <name type="synonym">Lolium perenne subsp. multiflorum</name>
    <dbReference type="NCBI Taxonomy" id="4521"/>
    <lineage>
        <taxon>Eukaryota</taxon>
        <taxon>Viridiplantae</taxon>
        <taxon>Streptophyta</taxon>
        <taxon>Embryophyta</taxon>
        <taxon>Tracheophyta</taxon>
        <taxon>Spermatophyta</taxon>
        <taxon>Magnoliopsida</taxon>
        <taxon>Liliopsida</taxon>
        <taxon>Poales</taxon>
        <taxon>Poaceae</taxon>
        <taxon>BOP clade</taxon>
        <taxon>Pooideae</taxon>
        <taxon>Poodae</taxon>
        <taxon>Poeae</taxon>
        <taxon>Poeae Chloroplast Group 2 (Poeae type)</taxon>
        <taxon>Loliodinae</taxon>
        <taxon>Loliinae</taxon>
        <taxon>Lolium</taxon>
    </lineage>
</organism>
<feature type="compositionally biased region" description="Basic and acidic residues" evidence="2">
    <location>
        <begin position="438"/>
        <end position="450"/>
    </location>
</feature>
<feature type="compositionally biased region" description="Low complexity" evidence="2">
    <location>
        <begin position="425"/>
        <end position="437"/>
    </location>
</feature>
<accession>A0AAD8X7W3</accession>
<reference evidence="4" key="1">
    <citation type="submission" date="2023-07" db="EMBL/GenBank/DDBJ databases">
        <title>A chromosome-level genome assembly of Lolium multiflorum.</title>
        <authorList>
            <person name="Chen Y."/>
            <person name="Copetti D."/>
            <person name="Kolliker R."/>
            <person name="Studer B."/>
        </authorList>
    </citation>
    <scope>NUCLEOTIDE SEQUENCE</scope>
    <source>
        <strain evidence="4">02402/16</strain>
        <tissue evidence="4">Leaf</tissue>
    </source>
</reference>
<dbReference type="PANTHER" id="PTHR33026:SF7">
    <property type="entry name" value="OS03G0100275 PROTEIN"/>
    <property type="match status" value="1"/>
</dbReference>
<gene>
    <name evidence="4" type="ORF">QYE76_015597</name>
</gene>
<sequence>MATKGWGKSKVTRESLLPYVASGVIPEFNKERWRVPPANEVEPLPRPGEFVLFLSFLDRGFALPTSDFLRQLLAFYSIKVSDLGPHSVQQISLFVALCECYLGCPPYFPLWVSIFHGRATRASKNSEALIPNGGITFQVKSGESFIDMALPKKAQSLWRRFWFYAKEYTPPGEVCIPQYSPERSVPRRLNVRSLPREQEEVVKEMRQAIQALKDSGLTAVDMYNCWLGRRLIPLRCRAHPMWEYRGQNDCTRSTATEWDEGEYRKALAKVTTATFTSFEDGLQPYSEETPAPQRWQKIADHLPPLAGKEPPEMTEGEEEEVDDEEERTESDSEARDFIRLPRGTKRNVGSSSQGAVEEEATSRPEGEAEPSKEGAEPLSKRLRPTLLEGSMRLQRPLKDAIDAGARAGPGVRAIPTVKSKKKTLVKPAVAGAAATKAAEAKKKAAEKKAAPSDLGGAGSAPDEPAAANQAEKVGARHAESTAKVFPLPSMAHGGMASAATGSDSVPPMVEKGSAAVESTKEQEAPEVEDIVVEKGGLSEPSKERRSKAARDRAPPDDADTRVVEAPSAEAAEVKRLTTLVEEAAQNNRKLIALGKAQEKALAEAREGFVKESYYREADFRATQAEEARKKAKAEVADLTKVLEQKGRELEDVITEYKGKLTAATEARDSARGAAASLREEIAALKQQHAKELAAEKEASEGTVLAVQAEKTNFEAFVREMSRQILGTCDFVETATPRECLSTATARIIACAGEILAALQYLSPREVMPRDTSSVFKAVSNIPAVVDWLRRSSCRVGITMALSMVLAHYSEGFDVEEVTAGFPSETGEFDVAEVLRLMDAVRPFADRVLATADLETHIPSQAAPGDAEKEQGPVDFPAERLFHAAAAGSLSTYPVVLYTPKFRHGDGGAEPVVEGAPGSSS</sequence>
<feature type="compositionally biased region" description="Basic and acidic residues" evidence="2">
    <location>
        <begin position="360"/>
        <end position="379"/>
    </location>
</feature>
<feature type="region of interest" description="Disordered" evidence="2">
    <location>
        <begin position="422"/>
        <end position="566"/>
    </location>
</feature>
<keyword evidence="1" id="KW-0175">Coiled coil</keyword>
<keyword evidence="5" id="KW-1185">Reference proteome</keyword>
<feature type="coiled-coil region" evidence="1">
    <location>
        <begin position="614"/>
        <end position="694"/>
    </location>
</feature>